<name>B9FXT5_ORYSJ</name>
<dbReference type="InterPro" id="IPR001810">
    <property type="entry name" value="F-box_dom"/>
</dbReference>
<evidence type="ECO:0000259" key="2">
    <source>
        <dbReference type="Pfam" id="PF24758"/>
    </source>
</evidence>
<protein>
    <recommendedName>
        <fullName evidence="4">F-box domain-containing protein</fullName>
    </recommendedName>
</protein>
<feature type="domain" description="F-box/LRR-repeat protein 15/At3g58940/PEG3-like LRR" evidence="2">
    <location>
        <begin position="136"/>
        <end position="219"/>
    </location>
</feature>
<dbReference type="PANTHER" id="PTHR34709:SF68">
    <property type="entry name" value="OS07G0550432 PROTEIN"/>
    <property type="match status" value="1"/>
</dbReference>
<evidence type="ECO:0000313" key="3">
    <source>
        <dbReference type="EMBL" id="EEE67372.1"/>
    </source>
</evidence>
<dbReference type="InterPro" id="IPR036047">
    <property type="entry name" value="F-box-like_dom_sf"/>
</dbReference>
<feature type="domain" description="F-box" evidence="1">
    <location>
        <begin position="28"/>
        <end position="66"/>
    </location>
</feature>
<dbReference type="Proteomes" id="UP000007752">
    <property type="component" value="Chromosome 7"/>
</dbReference>
<evidence type="ECO:0008006" key="4">
    <source>
        <dbReference type="Google" id="ProtNLM"/>
    </source>
</evidence>
<dbReference type="PANTHER" id="PTHR34709">
    <property type="entry name" value="OS10G0396666 PROTEIN"/>
    <property type="match status" value="1"/>
</dbReference>
<evidence type="ECO:0000259" key="1">
    <source>
        <dbReference type="Pfam" id="PF00646"/>
    </source>
</evidence>
<sequence length="466" mass="51522">MVHPDDGRRSEIVMDAAGRSCEVDEDYISGLPDDLLHNILLRLRSTAAAARTSVLSRRWLRVWAHLPDLEHGNFRAPAAAVDSVLDSIDAAMAASQALAIDSLCITVEKENRTRQLPLAAIPAHRVIAWLRFASRRRLTALTIITAAVESRDLEALVSSHCPRLERLSIIGVKLLGGGGAASSFSIRSDSLTSLYIHLRDSSLEEVVAPRLEKLHASGDTGFHVAAPMLAEVSWQDVHRAYLSNGVRRRPLKIAGAARSLRRLCITSPCSVGYLLQRFDAVDWLDLTLAVPQGVEAYRTFMDDMDNLPKCETLVVALIAQFHGFVPSMLHLLRRCSHVKKLVVMIIEHRDPPPLSPSSFCSTACPCRSPDIYKTDGIALDCLEEVEIRPIGSAPVGVVAEFVDQIFRLDAAMLKKVVYQQSPFRPDQEGYEKVRSMYLSNPRIEFRQLASTTQSKDVTVLCSVNQS</sequence>
<reference evidence="3" key="2">
    <citation type="submission" date="2008-12" db="EMBL/GenBank/DDBJ databases">
        <title>Improved gene annotation of the rice (Oryza sativa) genomes.</title>
        <authorList>
            <person name="Wang J."/>
            <person name="Li R."/>
            <person name="Fan W."/>
            <person name="Huang Q."/>
            <person name="Zhang J."/>
            <person name="Zhou Y."/>
            <person name="Hu Y."/>
            <person name="Zi S."/>
            <person name="Li J."/>
            <person name="Ni P."/>
            <person name="Zheng H."/>
            <person name="Zhang Y."/>
            <person name="Zhao M."/>
            <person name="Hao Q."/>
            <person name="McDermott J."/>
            <person name="Samudrala R."/>
            <person name="Kristiansen K."/>
            <person name="Wong G.K.-S."/>
        </authorList>
    </citation>
    <scope>NUCLEOTIDE SEQUENCE</scope>
</reference>
<dbReference type="Pfam" id="PF00646">
    <property type="entry name" value="F-box"/>
    <property type="match status" value="1"/>
</dbReference>
<dbReference type="EMBL" id="CM000144">
    <property type="protein sequence ID" value="EEE67372.1"/>
    <property type="molecule type" value="Genomic_DNA"/>
</dbReference>
<reference evidence="3" key="1">
    <citation type="journal article" date="2005" name="PLoS Biol.">
        <title>The genomes of Oryza sativa: a history of duplications.</title>
        <authorList>
            <person name="Yu J."/>
            <person name="Wang J."/>
            <person name="Lin W."/>
            <person name="Li S."/>
            <person name="Li H."/>
            <person name="Zhou J."/>
            <person name="Ni P."/>
            <person name="Dong W."/>
            <person name="Hu S."/>
            <person name="Zeng C."/>
            <person name="Zhang J."/>
            <person name="Zhang Y."/>
            <person name="Li R."/>
            <person name="Xu Z."/>
            <person name="Li S."/>
            <person name="Li X."/>
            <person name="Zheng H."/>
            <person name="Cong L."/>
            <person name="Lin L."/>
            <person name="Yin J."/>
            <person name="Geng J."/>
            <person name="Li G."/>
            <person name="Shi J."/>
            <person name="Liu J."/>
            <person name="Lv H."/>
            <person name="Li J."/>
            <person name="Wang J."/>
            <person name="Deng Y."/>
            <person name="Ran L."/>
            <person name="Shi X."/>
            <person name="Wang X."/>
            <person name="Wu Q."/>
            <person name="Li C."/>
            <person name="Ren X."/>
            <person name="Wang J."/>
            <person name="Wang X."/>
            <person name="Li D."/>
            <person name="Liu D."/>
            <person name="Zhang X."/>
            <person name="Ji Z."/>
            <person name="Zhao W."/>
            <person name="Sun Y."/>
            <person name="Zhang Z."/>
            <person name="Bao J."/>
            <person name="Han Y."/>
            <person name="Dong L."/>
            <person name="Ji J."/>
            <person name="Chen P."/>
            <person name="Wu S."/>
            <person name="Liu J."/>
            <person name="Xiao Y."/>
            <person name="Bu D."/>
            <person name="Tan J."/>
            <person name="Yang L."/>
            <person name="Ye C."/>
            <person name="Zhang J."/>
            <person name="Xu J."/>
            <person name="Zhou Y."/>
            <person name="Yu Y."/>
            <person name="Zhang B."/>
            <person name="Zhuang S."/>
            <person name="Wei H."/>
            <person name="Liu B."/>
            <person name="Lei M."/>
            <person name="Yu H."/>
            <person name="Li Y."/>
            <person name="Xu H."/>
            <person name="Wei S."/>
            <person name="He X."/>
            <person name="Fang L."/>
            <person name="Zhang Z."/>
            <person name="Zhang Y."/>
            <person name="Huang X."/>
            <person name="Su Z."/>
            <person name="Tong W."/>
            <person name="Li J."/>
            <person name="Tong Z."/>
            <person name="Li S."/>
            <person name="Ye J."/>
            <person name="Wang L."/>
            <person name="Fang L."/>
            <person name="Lei T."/>
            <person name="Chen C."/>
            <person name="Chen H."/>
            <person name="Xu Z."/>
            <person name="Li H."/>
            <person name="Huang H."/>
            <person name="Zhang F."/>
            <person name="Xu H."/>
            <person name="Li N."/>
            <person name="Zhao C."/>
            <person name="Li S."/>
            <person name="Dong L."/>
            <person name="Huang Y."/>
            <person name="Li L."/>
            <person name="Xi Y."/>
            <person name="Qi Q."/>
            <person name="Li W."/>
            <person name="Zhang B."/>
            <person name="Hu W."/>
            <person name="Zhang Y."/>
            <person name="Tian X."/>
            <person name="Jiao Y."/>
            <person name="Liang X."/>
            <person name="Jin J."/>
            <person name="Gao L."/>
            <person name="Zheng W."/>
            <person name="Hao B."/>
            <person name="Liu S."/>
            <person name="Wang W."/>
            <person name="Yuan L."/>
            <person name="Cao M."/>
            <person name="McDermott J."/>
            <person name="Samudrala R."/>
            <person name="Wang J."/>
            <person name="Wong G.K."/>
            <person name="Yang H."/>
        </authorList>
    </citation>
    <scope>NUCLEOTIDE SEQUENCE [LARGE SCALE GENOMIC DNA]</scope>
</reference>
<dbReference type="AlphaFoldDB" id="B9FXT5"/>
<dbReference type="InterPro" id="IPR055411">
    <property type="entry name" value="LRR_FXL15/At3g58940/PEG3-like"/>
</dbReference>
<organism evidence="3">
    <name type="scientific">Oryza sativa subsp. japonica</name>
    <name type="common">Rice</name>
    <dbReference type="NCBI Taxonomy" id="39947"/>
    <lineage>
        <taxon>Eukaryota</taxon>
        <taxon>Viridiplantae</taxon>
        <taxon>Streptophyta</taxon>
        <taxon>Embryophyta</taxon>
        <taxon>Tracheophyta</taxon>
        <taxon>Spermatophyta</taxon>
        <taxon>Magnoliopsida</taxon>
        <taxon>Liliopsida</taxon>
        <taxon>Poales</taxon>
        <taxon>Poaceae</taxon>
        <taxon>BOP clade</taxon>
        <taxon>Oryzoideae</taxon>
        <taxon>Oryzeae</taxon>
        <taxon>Oryzinae</taxon>
        <taxon>Oryza</taxon>
        <taxon>Oryza sativa</taxon>
    </lineage>
</organism>
<dbReference type="InterPro" id="IPR055312">
    <property type="entry name" value="FBL15-like"/>
</dbReference>
<accession>B9FXT5</accession>
<dbReference type="SUPFAM" id="SSF81383">
    <property type="entry name" value="F-box domain"/>
    <property type="match status" value="1"/>
</dbReference>
<dbReference type="Pfam" id="PF24758">
    <property type="entry name" value="LRR_At5g56370"/>
    <property type="match status" value="1"/>
</dbReference>
<proteinExistence type="predicted"/>
<gene>
    <name evidence="3" type="ORF">OsJ_24670</name>
</gene>